<feature type="transmembrane region" description="Helical" evidence="6">
    <location>
        <begin position="78"/>
        <end position="96"/>
    </location>
</feature>
<sequence>MRAGTPGRVEFVALMAMLVATVAFSIDAMLPALPRIGQELTPEALNRAQLIVTSFILGLGVGTFFTGPLSDSFGRKRVILCGAAVYMAGAALAAMAPTLELILAARVLQGLGAATARVVPLAIIRDLYSGREMARIVSFVMMVFTLAPAVAPLVGSGIIVLAGWRGIFGSFILFATISSLWLTLRLAEPLPREARRPFSASALKEALRAVLAPPVVRIAIAVQTLCLTTLFSSISSIQQLFEVTFHRADQFPLWFFMMAICAGTGSFLNASLVMRLGMRRMISATLALQIGLTSIVLALFLIGLPEGLRFPVYLVWQTTIFFQAALTLGNINALAMEPLGHVAGMAASVVGALATVGSVILTIPVGLAFDGTPLPLLTGVLVAVSVARYLMVRLHRAEEYA</sequence>
<dbReference type="PANTHER" id="PTHR43124">
    <property type="entry name" value="PURINE EFFLUX PUMP PBUE"/>
    <property type="match status" value="1"/>
</dbReference>
<dbReference type="OrthoDB" id="9800416at2"/>
<keyword evidence="2" id="KW-1003">Cell membrane</keyword>
<dbReference type="RefSeq" id="WP_154148172.1">
    <property type="nucleotide sequence ID" value="NZ_SZWE01000001.1"/>
</dbReference>
<feature type="domain" description="Major facilitator superfamily (MFS) profile" evidence="7">
    <location>
        <begin position="9"/>
        <end position="396"/>
    </location>
</feature>
<feature type="transmembrane region" description="Helical" evidence="6">
    <location>
        <begin position="310"/>
        <end position="331"/>
    </location>
</feature>
<feature type="transmembrane region" description="Helical" evidence="6">
    <location>
        <begin position="286"/>
        <end position="304"/>
    </location>
</feature>
<dbReference type="InterPro" id="IPR020846">
    <property type="entry name" value="MFS_dom"/>
</dbReference>
<protein>
    <submittedName>
        <fullName evidence="8">Multidrug effflux MFS transporter</fullName>
    </submittedName>
</protein>
<dbReference type="Gene3D" id="1.20.1720.10">
    <property type="entry name" value="Multidrug resistance protein D"/>
    <property type="match status" value="1"/>
</dbReference>
<feature type="transmembrane region" description="Helical" evidence="6">
    <location>
        <begin position="136"/>
        <end position="161"/>
    </location>
</feature>
<evidence type="ECO:0000256" key="2">
    <source>
        <dbReference type="ARBA" id="ARBA00022475"/>
    </source>
</evidence>
<feature type="transmembrane region" description="Helical" evidence="6">
    <location>
        <begin position="343"/>
        <end position="367"/>
    </location>
</feature>
<dbReference type="SUPFAM" id="SSF103473">
    <property type="entry name" value="MFS general substrate transporter"/>
    <property type="match status" value="1"/>
</dbReference>
<evidence type="ECO:0000313" key="8">
    <source>
        <dbReference type="EMBL" id="MRU13842.1"/>
    </source>
</evidence>
<evidence type="ECO:0000256" key="4">
    <source>
        <dbReference type="ARBA" id="ARBA00022989"/>
    </source>
</evidence>
<dbReference type="Proteomes" id="UP000564704">
    <property type="component" value="Unassembled WGS sequence"/>
</dbReference>
<dbReference type="InterPro" id="IPR011701">
    <property type="entry name" value="MFS"/>
</dbReference>
<accession>A0A844CGM3</accession>
<dbReference type="Pfam" id="PF07690">
    <property type="entry name" value="MFS_1"/>
    <property type="match status" value="1"/>
</dbReference>
<comment type="caution">
    <text evidence="8">The sequence shown here is derived from an EMBL/GenBank/DDBJ whole genome shotgun (WGS) entry which is preliminary data.</text>
</comment>
<dbReference type="PANTHER" id="PTHR43124:SF3">
    <property type="entry name" value="CHLORAMPHENICOL EFFLUX PUMP RV0191"/>
    <property type="match status" value="1"/>
</dbReference>
<feature type="transmembrane region" description="Helical" evidence="6">
    <location>
        <begin position="102"/>
        <end position="124"/>
    </location>
</feature>
<keyword evidence="3 6" id="KW-0812">Transmembrane</keyword>
<dbReference type="PROSITE" id="PS50850">
    <property type="entry name" value="MFS"/>
    <property type="match status" value="1"/>
</dbReference>
<dbReference type="GO" id="GO:0005886">
    <property type="term" value="C:plasma membrane"/>
    <property type="evidence" value="ECO:0007669"/>
    <property type="project" value="UniProtKB-SubCell"/>
</dbReference>
<keyword evidence="9" id="KW-1185">Reference proteome</keyword>
<dbReference type="InterPro" id="IPR005829">
    <property type="entry name" value="Sugar_transporter_CS"/>
</dbReference>
<feature type="transmembrane region" description="Helical" evidence="6">
    <location>
        <begin position="167"/>
        <end position="187"/>
    </location>
</feature>
<feature type="transmembrane region" description="Helical" evidence="6">
    <location>
        <begin position="12"/>
        <end position="33"/>
    </location>
</feature>
<dbReference type="AlphaFoldDB" id="A0A844CGM3"/>
<feature type="transmembrane region" description="Helical" evidence="6">
    <location>
        <begin position="251"/>
        <end position="274"/>
    </location>
</feature>
<organism evidence="8 9">
    <name type="scientific">Roseovarius bejariae</name>
    <dbReference type="NCBI Taxonomy" id="2576383"/>
    <lineage>
        <taxon>Bacteria</taxon>
        <taxon>Pseudomonadati</taxon>
        <taxon>Pseudomonadota</taxon>
        <taxon>Alphaproteobacteria</taxon>
        <taxon>Rhodobacterales</taxon>
        <taxon>Roseobacteraceae</taxon>
        <taxon>Roseovarius</taxon>
    </lineage>
</organism>
<name>A0A844CGM3_9RHOB</name>
<evidence type="ECO:0000259" key="7">
    <source>
        <dbReference type="PROSITE" id="PS50850"/>
    </source>
</evidence>
<evidence type="ECO:0000256" key="6">
    <source>
        <dbReference type="SAM" id="Phobius"/>
    </source>
</evidence>
<evidence type="ECO:0000256" key="3">
    <source>
        <dbReference type="ARBA" id="ARBA00022692"/>
    </source>
</evidence>
<feature type="transmembrane region" description="Helical" evidence="6">
    <location>
        <begin position="373"/>
        <end position="391"/>
    </location>
</feature>
<keyword evidence="4 6" id="KW-1133">Transmembrane helix</keyword>
<dbReference type="PROSITE" id="PS00216">
    <property type="entry name" value="SUGAR_TRANSPORT_1"/>
    <property type="match status" value="1"/>
</dbReference>
<feature type="transmembrane region" description="Helical" evidence="6">
    <location>
        <begin position="207"/>
        <end position="231"/>
    </location>
</feature>
<reference evidence="8 9" key="1">
    <citation type="submission" date="2019-05" db="EMBL/GenBank/DDBJ databases">
        <title>Roseovarius bejariae sp. nov., a moderately halophylic bacterium isolated from a saline soil in Rambla Salada (Murcia).</title>
        <authorList>
            <person name="Castro D.J."/>
            <person name="Gomez-Altuve A."/>
            <person name="Reina J.C."/>
            <person name="Rodriguez M."/>
            <person name="Sampedro I."/>
            <person name="Llamas I."/>
            <person name="Martinez-Checa F."/>
        </authorList>
    </citation>
    <scope>NUCLEOTIDE SEQUENCE [LARGE SCALE GENOMIC DNA]</scope>
    <source>
        <strain evidence="8 9">A21</strain>
    </source>
</reference>
<evidence type="ECO:0000256" key="5">
    <source>
        <dbReference type="ARBA" id="ARBA00023136"/>
    </source>
</evidence>
<feature type="transmembrane region" description="Helical" evidence="6">
    <location>
        <begin position="48"/>
        <end position="66"/>
    </location>
</feature>
<dbReference type="InterPro" id="IPR050189">
    <property type="entry name" value="MFS_Efflux_Transporters"/>
</dbReference>
<comment type="subcellular location">
    <subcellularLocation>
        <location evidence="1">Cell membrane</location>
        <topology evidence="1">Multi-pass membrane protein</topology>
    </subcellularLocation>
</comment>
<proteinExistence type="predicted"/>
<gene>
    <name evidence="8" type="ORF">FDP25_00170</name>
</gene>
<keyword evidence="5 6" id="KW-0472">Membrane</keyword>
<evidence type="ECO:0000256" key="1">
    <source>
        <dbReference type="ARBA" id="ARBA00004651"/>
    </source>
</evidence>
<dbReference type="InterPro" id="IPR036259">
    <property type="entry name" value="MFS_trans_sf"/>
</dbReference>
<dbReference type="GO" id="GO:0022857">
    <property type="term" value="F:transmembrane transporter activity"/>
    <property type="evidence" value="ECO:0007669"/>
    <property type="project" value="InterPro"/>
</dbReference>
<evidence type="ECO:0000313" key="9">
    <source>
        <dbReference type="Proteomes" id="UP000564704"/>
    </source>
</evidence>
<dbReference type="EMBL" id="SZWE01000001">
    <property type="protein sequence ID" value="MRU13842.1"/>
    <property type="molecule type" value="Genomic_DNA"/>
</dbReference>